<accession>A0ABP6U449</accession>
<gene>
    <name evidence="2" type="ORF">GCM10019016_085310</name>
</gene>
<dbReference type="EMBL" id="BAAAXF010000060">
    <property type="protein sequence ID" value="GAA3501424.1"/>
    <property type="molecule type" value="Genomic_DNA"/>
</dbReference>
<organism evidence="2 3">
    <name type="scientific">Streptomyces prasinosporus</name>
    <dbReference type="NCBI Taxonomy" id="68256"/>
    <lineage>
        <taxon>Bacteria</taxon>
        <taxon>Bacillati</taxon>
        <taxon>Actinomycetota</taxon>
        <taxon>Actinomycetes</taxon>
        <taxon>Kitasatosporales</taxon>
        <taxon>Streptomycetaceae</taxon>
        <taxon>Streptomyces</taxon>
        <taxon>Streptomyces albogriseolus group</taxon>
    </lineage>
</organism>
<reference evidence="3" key="1">
    <citation type="journal article" date="2019" name="Int. J. Syst. Evol. Microbiol.">
        <title>The Global Catalogue of Microorganisms (GCM) 10K type strain sequencing project: providing services to taxonomists for standard genome sequencing and annotation.</title>
        <authorList>
            <consortium name="The Broad Institute Genomics Platform"/>
            <consortium name="The Broad Institute Genome Sequencing Center for Infectious Disease"/>
            <person name="Wu L."/>
            <person name="Ma J."/>
        </authorList>
    </citation>
    <scope>NUCLEOTIDE SEQUENCE [LARGE SCALE GENOMIC DNA]</scope>
    <source>
        <strain evidence="3">JCM 4816</strain>
    </source>
</reference>
<dbReference type="Proteomes" id="UP001501455">
    <property type="component" value="Unassembled WGS sequence"/>
</dbReference>
<keyword evidence="3" id="KW-1185">Reference proteome</keyword>
<comment type="caution">
    <text evidence="2">The sequence shown here is derived from an EMBL/GenBank/DDBJ whole genome shotgun (WGS) entry which is preliminary data.</text>
</comment>
<evidence type="ECO:0000313" key="2">
    <source>
        <dbReference type="EMBL" id="GAA3501424.1"/>
    </source>
</evidence>
<evidence type="ECO:0000313" key="3">
    <source>
        <dbReference type="Proteomes" id="UP001501455"/>
    </source>
</evidence>
<evidence type="ECO:0000256" key="1">
    <source>
        <dbReference type="SAM" id="MobiDB-lite"/>
    </source>
</evidence>
<protein>
    <submittedName>
        <fullName evidence="2">Uncharacterized protein</fullName>
    </submittedName>
</protein>
<feature type="compositionally biased region" description="Basic and acidic residues" evidence="1">
    <location>
        <begin position="20"/>
        <end position="29"/>
    </location>
</feature>
<sequence>MRQGQQGVREQRPLLRVHRGREVGADPRPRGGLGVPRVTDVDPVQGPAVRIRRGAAPGPVVGVDEAQGEGVGLGDGAPQGGLEEAGVEGAVDLDRLCGVVRGAVRREPLGVPEPLLGPGQRSTFVVLEWHSTTLTWQPWCPGR</sequence>
<feature type="compositionally biased region" description="Gly residues" evidence="1">
    <location>
        <begin position="69"/>
        <end position="79"/>
    </location>
</feature>
<name>A0ABP6U449_9ACTN</name>
<feature type="region of interest" description="Disordered" evidence="1">
    <location>
        <begin position="1"/>
        <end position="83"/>
    </location>
</feature>
<proteinExistence type="predicted"/>